<dbReference type="FunFam" id="2.30.29.30:FF:000001">
    <property type="entry name" value="Erythrocyte membrane protein band 4.1"/>
    <property type="match status" value="1"/>
</dbReference>
<dbReference type="CDD" id="cd13184">
    <property type="entry name" value="FERM_C_4_1_family"/>
    <property type="match status" value="1"/>
</dbReference>
<dbReference type="GO" id="GO:0005198">
    <property type="term" value="F:structural molecule activity"/>
    <property type="evidence" value="ECO:0007669"/>
    <property type="project" value="InterPro"/>
</dbReference>
<gene>
    <name evidence="5" type="ORF">SPHA_62239</name>
</gene>
<dbReference type="OrthoDB" id="6589456at2759"/>
<dbReference type="InterPro" id="IPR019747">
    <property type="entry name" value="FERM_CS"/>
</dbReference>
<dbReference type="Pfam" id="PF08736">
    <property type="entry name" value="FA"/>
    <property type="match status" value="1"/>
</dbReference>
<keyword evidence="3" id="KW-1133">Transmembrane helix</keyword>
<keyword evidence="3" id="KW-0812">Transmembrane</keyword>
<dbReference type="SMART" id="SM01195">
    <property type="entry name" value="FA"/>
    <property type="match status" value="1"/>
</dbReference>
<keyword evidence="1" id="KW-0597">Phosphoprotein</keyword>
<dbReference type="PANTHER" id="PTHR23280:SF21">
    <property type="entry name" value="PROTEIN 4.1 HOMOLOG"/>
    <property type="match status" value="1"/>
</dbReference>
<evidence type="ECO:0000256" key="2">
    <source>
        <dbReference type="SAM" id="MobiDB-lite"/>
    </source>
</evidence>
<evidence type="ECO:0000256" key="1">
    <source>
        <dbReference type="ARBA" id="ARBA00022553"/>
    </source>
</evidence>
<comment type="caution">
    <text evidence="5">The sequence shown here is derived from an EMBL/GenBank/DDBJ whole genome shotgun (WGS) entry which is preliminary data.</text>
</comment>
<dbReference type="Gene3D" id="1.20.80.60">
    <property type="match status" value="1"/>
</dbReference>
<dbReference type="PRINTS" id="PR00935">
    <property type="entry name" value="BAND41"/>
</dbReference>
<dbReference type="InterPro" id="IPR008379">
    <property type="entry name" value="Band_4.1_C"/>
</dbReference>
<keyword evidence="6" id="KW-1185">Reference proteome</keyword>
<dbReference type="SMART" id="SM00295">
    <property type="entry name" value="B41"/>
    <property type="match status" value="1"/>
</dbReference>
<feature type="region of interest" description="Disordered" evidence="2">
    <location>
        <begin position="674"/>
        <end position="908"/>
    </location>
</feature>
<feature type="transmembrane region" description="Helical" evidence="3">
    <location>
        <begin position="1246"/>
        <end position="1266"/>
    </location>
</feature>
<dbReference type="Pfam" id="PF00373">
    <property type="entry name" value="FERM_M"/>
    <property type="match status" value="1"/>
</dbReference>
<feature type="transmembrane region" description="Helical" evidence="3">
    <location>
        <begin position="1053"/>
        <end position="1074"/>
    </location>
</feature>
<dbReference type="PROSITE" id="PS00660">
    <property type="entry name" value="FERM_1"/>
    <property type="match status" value="1"/>
</dbReference>
<feature type="transmembrane region" description="Helical" evidence="3">
    <location>
        <begin position="295"/>
        <end position="312"/>
    </location>
</feature>
<feature type="region of interest" description="Disordered" evidence="2">
    <location>
        <begin position="19"/>
        <end position="54"/>
    </location>
</feature>
<dbReference type="SUPFAM" id="SSF47031">
    <property type="entry name" value="Second domain of FERM"/>
    <property type="match status" value="1"/>
</dbReference>
<organism evidence="5 6">
    <name type="scientific">Acanthosepion pharaonis</name>
    <name type="common">Pharaoh cuttlefish</name>
    <name type="synonym">Sepia pharaonis</name>
    <dbReference type="NCBI Taxonomy" id="158019"/>
    <lineage>
        <taxon>Eukaryota</taxon>
        <taxon>Metazoa</taxon>
        <taxon>Spiralia</taxon>
        <taxon>Lophotrochozoa</taxon>
        <taxon>Mollusca</taxon>
        <taxon>Cephalopoda</taxon>
        <taxon>Coleoidea</taxon>
        <taxon>Decapodiformes</taxon>
        <taxon>Sepiida</taxon>
        <taxon>Sepiina</taxon>
        <taxon>Sepiidae</taxon>
        <taxon>Acanthosepion</taxon>
    </lineage>
</organism>
<dbReference type="GO" id="GO:0005886">
    <property type="term" value="C:plasma membrane"/>
    <property type="evidence" value="ECO:0007669"/>
    <property type="project" value="TreeGrafter"/>
</dbReference>
<dbReference type="GO" id="GO:0005856">
    <property type="term" value="C:cytoskeleton"/>
    <property type="evidence" value="ECO:0007669"/>
    <property type="project" value="InterPro"/>
</dbReference>
<feature type="transmembrane region" description="Helical" evidence="3">
    <location>
        <begin position="267"/>
        <end position="289"/>
    </location>
</feature>
<dbReference type="Pfam" id="PF09380">
    <property type="entry name" value="FERM_C"/>
    <property type="match status" value="1"/>
</dbReference>
<proteinExistence type="predicted"/>
<dbReference type="InterPro" id="IPR018980">
    <property type="entry name" value="FERM_PH-like_C"/>
</dbReference>
<reference evidence="5" key="1">
    <citation type="submission" date="2021-01" db="EMBL/GenBank/DDBJ databases">
        <authorList>
            <person name="Li R."/>
            <person name="Bekaert M."/>
        </authorList>
    </citation>
    <scope>NUCLEOTIDE SEQUENCE</scope>
    <source>
        <strain evidence="5">Farmed</strain>
    </source>
</reference>
<feature type="transmembrane region" description="Helical" evidence="3">
    <location>
        <begin position="1135"/>
        <end position="1157"/>
    </location>
</feature>
<feature type="transmembrane region" description="Helical" evidence="3">
    <location>
        <begin position="1211"/>
        <end position="1234"/>
    </location>
</feature>
<dbReference type="InterPro" id="IPR000299">
    <property type="entry name" value="FERM_domain"/>
</dbReference>
<dbReference type="Pfam" id="PF09379">
    <property type="entry name" value="FERM_N"/>
    <property type="match status" value="1"/>
</dbReference>
<feature type="transmembrane region" description="Helical" evidence="3">
    <location>
        <begin position="231"/>
        <end position="255"/>
    </location>
</feature>
<feature type="transmembrane region" description="Helical" evidence="3">
    <location>
        <begin position="369"/>
        <end position="393"/>
    </location>
</feature>
<feature type="compositionally biased region" description="Basic and acidic residues" evidence="2">
    <location>
        <begin position="680"/>
        <end position="753"/>
    </location>
</feature>
<dbReference type="Pfam" id="PF05902">
    <property type="entry name" value="4_1_CTD"/>
    <property type="match status" value="1"/>
</dbReference>
<feature type="compositionally biased region" description="Polar residues" evidence="2">
    <location>
        <begin position="19"/>
        <end position="40"/>
    </location>
</feature>
<feature type="region of interest" description="Disordered" evidence="2">
    <location>
        <begin position="538"/>
        <end position="656"/>
    </location>
</feature>
<dbReference type="InterPro" id="IPR019748">
    <property type="entry name" value="FERM_central"/>
</dbReference>
<keyword evidence="3" id="KW-0472">Membrane</keyword>
<feature type="transmembrane region" description="Helical" evidence="3">
    <location>
        <begin position="1107"/>
        <end position="1129"/>
    </location>
</feature>
<feature type="compositionally biased region" description="Polar residues" evidence="2">
    <location>
        <begin position="786"/>
        <end position="797"/>
    </location>
</feature>
<feature type="compositionally biased region" description="Basic and acidic residues" evidence="2">
    <location>
        <begin position="565"/>
        <end position="580"/>
    </location>
</feature>
<evidence type="ECO:0000256" key="3">
    <source>
        <dbReference type="SAM" id="Phobius"/>
    </source>
</evidence>
<dbReference type="PROSITE" id="PS50057">
    <property type="entry name" value="FERM_3"/>
    <property type="match status" value="1"/>
</dbReference>
<dbReference type="InterPro" id="IPR014847">
    <property type="entry name" value="FA"/>
</dbReference>
<dbReference type="PANTHER" id="PTHR23280">
    <property type="entry name" value="4.1 G PROTEIN"/>
    <property type="match status" value="1"/>
</dbReference>
<dbReference type="GO" id="GO:0003779">
    <property type="term" value="F:actin binding"/>
    <property type="evidence" value="ECO:0007669"/>
    <property type="project" value="InterPro"/>
</dbReference>
<feature type="compositionally biased region" description="Basic and acidic residues" evidence="2">
    <location>
        <begin position="598"/>
        <end position="610"/>
    </location>
</feature>
<dbReference type="PRINTS" id="PR00661">
    <property type="entry name" value="ERMFAMILY"/>
</dbReference>
<dbReference type="InterPro" id="IPR011993">
    <property type="entry name" value="PH-like_dom_sf"/>
</dbReference>
<dbReference type="Gene3D" id="2.30.29.30">
    <property type="entry name" value="Pleckstrin-homology domain (PH domain)/Phosphotyrosine-binding domain (PTB)"/>
    <property type="match status" value="1"/>
</dbReference>
<dbReference type="InterPro" id="IPR019749">
    <property type="entry name" value="Band_41_domain"/>
</dbReference>
<dbReference type="GO" id="GO:0031032">
    <property type="term" value="P:actomyosin structure organization"/>
    <property type="evidence" value="ECO:0007669"/>
    <property type="project" value="TreeGrafter"/>
</dbReference>
<feature type="transmembrane region" description="Helical" evidence="3">
    <location>
        <begin position="1080"/>
        <end position="1100"/>
    </location>
</feature>
<dbReference type="Gene3D" id="3.10.20.90">
    <property type="entry name" value="Phosphatidylinositol 3-kinase Catalytic Subunit, Chain A, domain 1"/>
    <property type="match status" value="1"/>
</dbReference>
<protein>
    <recommendedName>
        <fullName evidence="4">FERM domain-containing protein</fullName>
    </recommendedName>
</protein>
<evidence type="ECO:0000313" key="5">
    <source>
        <dbReference type="EMBL" id="CAE1310705.1"/>
    </source>
</evidence>
<dbReference type="SUPFAM" id="SSF54236">
    <property type="entry name" value="Ubiquitin-like"/>
    <property type="match status" value="1"/>
</dbReference>
<feature type="transmembrane region" description="Helical" evidence="3">
    <location>
        <begin position="1328"/>
        <end position="1347"/>
    </location>
</feature>
<sequence length="1366" mass="154458">MRPVTIIIGGIPFYLQEPSSDSNTGITTSGPTPAKVSTSETSDEHSSKKSPKKSNNMKVVVQLLDGSKFDVEITKQTLGQFLFDKVCDYLNLLERDYFGITYIAKENGEVRYWLNLDKKISKQIKEKTLPWEFSFQVKFYPPDPAQLQEDLTRYMLCLQIRIDILNEKLPCSFVTHALLGSYTVQSELGDYDPTEHGQGIDYIKDFKNHPFADSCFSLSRLSVLSFFLSRFIFFSLSFIFLSLFFIFLALSRFIFRSLSLLSFRSLSFYLSRSLSLLSFSFIFLSLFVLSFRLSLSFYLFVFLSLAFIFLALSLVLSFIFYLSLSLSLFLALSFYLSRSLSRFIFLALSLVLSFSLSLSFYLSRSLSRFIFLAFSLLSFSLVLSRSLVLSFSLSLSGQTPEEAELHFLENAKKLAMYGVDLHEAMDSNHVDILLGVCASGLLVYKDKLRINRFSWPKILNISYKGKVFQIRIRPGEFERYENIISFKLQHHNFAKRLWKTCVEHHTFFRLKEPDASKTAHVFPRFGSRFRYSGRTQYQTRQNTIDRQNPHFARAGKYSQSSYSYDRSRSMDDVNNRDRLPSTDSFGSAAGYPAIATLPRHDGKDRHDKMRGVPTPLANLGMQNRYGDTDDGRVVSAPNVNDAERLERTGSPDSVKTLEFSGEYDATVVESPTATFAAKKPVSDKEDKKKEKERKKKEEEERKRREKEEKEREKERKKREKELAKEKAKGKHEDDAKDKDKLKNSEDRLDKMGRDGSALNLDGTQPLADAQLQGNMLIAPGKKLNDEQANMNGTSSPTPEELAAAEKEHKGKDKEKRGLFNKFKKHPKDSKDKRDMAAGDVVPAVRVNNVPDEATLANKSEPFTNGPDITQRKSTVSSSSESSDEEKEGKRDKALNGQAGKEPVKATEDLVKEGLPAGVYGVPAGGQPGYNGEVYPGGIANAGTPSEEQWIDNKMSFMPVLKPEKTTRSGYEKQGAPIRPDKPPTAEKPRKKPPPVPPKFSSRSPADPLDTHFYDDGDKNSPILFFSLSLFRSLFFALSPFSLSLSLFFRSLSLFFLSLFFLSLFFLSLFSLSFLSFFRSLFFSLFFSLFSLFFSLSLFSLSLFSLSLFSLSLFSLSLFSLSLFSLSLFSLSLFSLSLFSLSLFALSLSFRSLSLSLFALSLSLFRSLSLFSLSLSFFALSLSLSFFALSLSLSRSLSLSLFFRSLSLSLSFFALSLSLSLSFSLSLSLSLSFSFSLSLSRCDADQGCLLSLISFVFIYLYNFFFFLHGDMHSYRTEKDGVVETRVERKVTITSDNDNIDHDAALAEAIRLVTADNTLNLMRAPSGCPITIHLRFCLVSAIFTVLILNSKNHLLFIAKLFFYSPFNY</sequence>
<dbReference type="InterPro" id="IPR035963">
    <property type="entry name" value="FERM_2"/>
</dbReference>
<feature type="compositionally biased region" description="Basic and acidic residues" evidence="2">
    <location>
        <begin position="978"/>
        <end position="987"/>
    </location>
</feature>
<name>A0A812DVI2_ACAPH</name>
<dbReference type="InterPro" id="IPR029071">
    <property type="entry name" value="Ubiquitin-like_domsf"/>
</dbReference>
<accession>A0A812DVI2</accession>
<feature type="transmembrane region" description="Helical" evidence="3">
    <location>
        <begin position="1022"/>
        <end position="1046"/>
    </location>
</feature>
<dbReference type="InterPro" id="IPR018979">
    <property type="entry name" value="FERM_N"/>
</dbReference>
<dbReference type="InterPro" id="IPR000798">
    <property type="entry name" value="Ez/rad/moesin-like"/>
</dbReference>
<dbReference type="EMBL" id="CAHIKZ030004433">
    <property type="protein sequence ID" value="CAE1310705.1"/>
    <property type="molecule type" value="Genomic_DNA"/>
</dbReference>
<dbReference type="SUPFAM" id="SSF50729">
    <property type="entry name" value="PH domain-like"/>
    <property type="match status" value="1"/>
</dbReference>
<dbReference type="SMART" id="SM01196">
    <property type="entry name" value="FERM_C"/>
    <property type="match status" value="1"/>
</dbReference>
<feature type="transmembrane region" description="Helical" evidence="3">
    <location>
        <begin position="1169"/>
        <end position="1191"/>
    </location>
</feature>
<feature type="domain" description="FERM" evidence="4">
    <location>
        <begin position="57"/>
        <end position="512"/>
    </location>
</feature>
<feature type="transmembrane region" description="Helical" evidence="3">
    <location>
        <begin position="343"/>
        <end position="362"/>
    </location>
</feature>
<evidence type="ECO:0000259" key="4">
    <source>
        <dbReference type="PROSITE" id="PS50057"/>
    </source>
</evidence>
<evidence type="ECO:0000313" key="6">
    <source>
        <dbReference type="Proteomes" id="UP000597762"/>
    </source>
</evidence>
<dbReference type="CDD" id="cd14473">
    <property type="entry name" value="FERM_B-lobe"/>
    <property type="match status" value="1"/>
</dbReference>
<dbReference type="Proteomes" id="UP000597762">
    <property type="component" value="Unassembled WGS sequence"/>
</dbReference>
<feature type="compositionally biased region" description="Basic and acidic residues" evidence="2">
    <location>
        <begin position="803"/>
        <end position="817"/>
    </location>
</feature>
<feature type="region of interest" description="Disordered" evidence="2">
    <location>
        <begin position="962"/>
        <end position="1005"/>
    </location>
</feature>